<reference evidence="1 2" key="1">
    <citation type="journal article" date="2016" name="Mol. Biol. Evol.">
        <title>Comparative Genomics of Early-Diverging Mushroom-Forming Fungi Provides Insights into the Origins of Lignocellulose Decay Capabilities.</title>
        <authorList>
            <person name="Nagy L.G."/>
            <person name="Riley R."/>
            <person name="Tritt A."/>
            <person name="Adam C."/>
            <person name="Daum C."/>
            <person name="Floudas D."/>
            <person name="Sun H."/>
            <person name="Yadav J.S."/>
            <person name="Pangilinan J."/>
            <person name="Larsson K.H."/>
            <person name="Matsuura K."/>
            <person name="Barry K."/>
            <person name="Labutti K."/>
            <person name="Kuo R."/>
            <person name="Ohm R.A."/>
            <person name="Bhattacharya S.S."/>
            <person name="Shirouzu T."/>
            <person name="Yoshinaga Y."/>
            <person name="Martin F.M."/>
            <person name="Grigoriev I.V."/>
            <person name="Hibbett D.S."/>
        </authorList>
    </citation>
    <scope>NUCLEOTIDE SEQUENCE [LARGE SCALE GENOMIC DNA]</scope>
    <source>
        <strain evidence="1 2">CBS 109695</strain>
    </source>
</reference>
<evidence type="ECO:0000313" key="2">
    <source>
        <dbReference type="Proteomes" id="UP000076532"/>
    </source>
</evidence>
<sequence>MLDGGGVRSGELLRKRVELRHHHLFPPRLRLRCHPRSALTPSAEFRFENFLNNAPTAYGGLDTGTVGSSSCSYP</sequence>
<dbReference type="EMBL" id="KV417567">
    <property type="protein sequence ID" value="KZP18990.1"/>
    <property type="molecule type" value="Genomic_DNA"/>
</dbReference>
<gene>
    <name evidence="1" type="ORF">FIBSPDRAFT_1045754</name>
</gene>
<proteinExistence type="predicted"/>
<keyword evidence="2" id="KW-1185">Reference proteome</keyword>
<organism evidence="1 2">
    <name type="scientific">Athelia psychrophila</name>
    <dbReference type="NCBI Taxonomy" id="1759441"/>
    <lineage>
        <taxon>Eukaryota</taxon>
        <taxon>Fungi</taxon>
        <taxon>Dikarya</taxon>
        <taxon>Basidiomycota</taxon>
        <taxon>Agaricomycotina</taxon>
        <taxon>Agaricomycetes</taxon>
        <taxon>Agaricomycetidae</taxon>
        <taxon>Atheliales</taxon>
        <taxon>Atheliaceae</taxon>
        <taxon>Athelia</taxon>
    </lineage>
</organism>
<dbReference type="Proteomes" id="UP000076532">
    <property type="component" value="Unassembled WGS sequence"/>
</dbReference>
<protein>
    <submittedName>
        <fullName evidence="1">Uncharacterized protein</fullName>
    </submittedName>
</protein>
<dbReference type="AlphaFoldDB" id="A0A166HLI4"/>
<name>A0A166HLI4_9AGAM</name>
<accession>A0A166HLI4</accession>
<evidence type="ECO:0000313" key="1">
    <source>
        <dbReference type="EMBL" id="KZP18990.1"/>
    </source>
</evidence>